<dbReference type="AlphaFoldDB" id="A0AAJ0IGD5"/>
<gene>
    <name evidence="2" type="ORF">B0T23DRAFT_370975</name>
</gene>
<comment type="caution">
    <text evidence="2">The sequence shown here is derived from an EMBL/GenBank/DDBJ whole genome shotgun (WGS) entry which is preliminary data.</text>
</comment>
<accession>A0AAJ0IGD5</accession>
<dbReference type="EMBL" id="JAULSX010000001">
    <property type="protein sequence ID" value="KAK3499905.1"/>
    <property type="molecule type" value="Genomic_DNA"/>
</dbReference>
<evidence type="ECO:0000313" key="3">
    <source>
        <dbReference type="Proteomes" id="UP001285908"/>
    </source>
</evidence>
<keyword evidence="3" id="KW-1185">Reference proteome</keyword>
<feature type="compositionally biased region" description="Basic and acidic residues" evidence="1">
    <location>
        <begin position="56"/>
        <end position="68"/>
    </location>
</feature>
<dbReference type="GeneID" id="87874247"/>
<proteinExistence type="predicted"/>
<reference evidence="2 3" key="1">
    <citation type="journal article" date="2023" name="Mol. Phylogenet. Evol.">
        <title>Genome-scale phylogeny and comparative genomics of the fungal order Sordariales.</title>
        <authorList>
            <person name="Hensen N."/>
            <person name="Bonometti L."/>
            <person name="Westerberg I."/>
            <person name="Brannstrom I.O."/>
            <person name="Guillou S."/>
            <person name="Cros-Aarteil S."/>
            <person name="Calhoun S."/>
            <person name="Haridas S."/>
            <person name="Kuo A."/>
            <person name="Mondo S."/>
            <person name="Pangilinan J."/>
            <person name="Riley R."/>
            <person name="LaButti K."/>
            <person name="Andreopoulos B."/>
            <person name="Lipzen A."/>
            <person name="Chen C."/>
            <person name="Yan M."/>
            <person name="Daum C."/>
            <person name="Ng V."/>
            <person name="Clum A."/>
            <person name="Steindorff A."/>
            <person name="Ohm R.A."/>
            <person name="Martin F."/>
            <person name="Silar P."/>
            <person name="Natvig D.O."/>
            <person name="Lalanne C."/>
            <person name="Gautier V."/>
            <person name="Ament-Velasquez S.L."/>
            <person name="Kruys A."/>
            <person name="Hutchinson M.I."/>
            <person name="Powell A.J."/>
            <person name="Barry K."/>
            <person name="Miller A.N."/>
            <person name="Grigoriev I.V."/>
            <person name="Debuchy R."/>
            <person name="Gladieux P."/>
            <person name="Hiltunen Thoren M."/>
            <person name="Johannesson H."/>
        </authorList>
    </citation>
    <scope>NUCLEOTIDE SEQUENCE [LARGE SCALE GENOMIC DNA]</scope>
    <source>
        <strain evidence="2 3">FGSC 10403</strain>
    </source>
</reference>
<evidence type="ECO:0000256" key="1">
    <source>
        <dbReference type="SAM" id="MobiDB-lite"/>
    </source>
</evidence>
<feature type="region of interest" description="Disordered" evidence="1">
    <location>
        <begin position="53"/>
        <end position="75"/>
    </location>
</feature>
<name>A0AAJ0IGD5_9PEZI</name>
<dbReference type="RefSeq" id="XP_062697538.1">
    <property type="nucleotide sequence ID" value="XM_062836625.1"/>
</dbReference>
<evidence type="ECO:0000313" key="2">
    <source>
        <dbReference type="EMBL" id="KAK3499905.1"/>
    </source>
</evidence>
<organism evidence="2 3">
    <name type="scientific">Neurospora hispaniola</name>
    <dbReference type="NCBI Taxonomy" id="588809"/>
    <lineage>
        <taxon>Eukaryota</taxon>
        <taxon>Fungi</taxon>
        <taxon>Dikarya</taxon>
        <taxon>Ascomycota</taxon>
        <taxon>Pezizomycotina</taxon>
        <taxon>Sordariomycetes</taxon>
        <taxon>Sordariomycetidae</taxon>
        <taxon>Sordariales</taxon>
        <taxon>Sordariaceae</taxon>
        <taxon>Neurospora</taxon>
    </lineage>
</organism>
<protein>
    <submittedName>
        <fullName evidence="2">Uncharacterized protein</fullName>
    </submittedName>
</protein>
<dbReference type="Proteomes" id="UP001285908">
    <property type="component" value="Unassembled WGS sequence"/>
</dbReference>
<sequence length="162" mass="18568">MTIYLYRTLSMPSVLGTAVQLTYQFTMPKLEVRYTESGMPWVILGAQPIRTLDASNNRERSSERDTAGRRRRATQDEAFSMNQCVDEWPEPSAFREILTAVSDLTMLWLRAAACEIRHNDDADVALDRALRFSSFLDVEGFKPMITTTARTGRGFGVRHWRK</sequence>